<keyword evidence="2" id="KW-0238">DNA-binding</keyword>
<dbReference type="SUPFAM" id="SSF46785">
    <property type="entry name" value="Winged helix' DNA-binding domain"/>
    <property type="match status" value="1"/>
</dbReference>
<name>A0A517M2N9_9BACT</name>
<dbReference type="EMBL" id="CP036261">
    <property type="protein sequence ID" value="QDS89136.1"/>
    <property type="molecule type" value="Genomic_DNA"/>
</dbReference>
<evidence type="ECO:0000256" key="2">
    <source>
        <dbReference type="ARBA" id="ARBA00023125"/>
    </source>
</evidence>
<dbReference type="InterPro" id="IPR052067">
    <property type="entry name" value="Metal_resp_HTH_trans_reg"/>
</dbReference>
<dbReference type="PANTHER" id="PTHR35790">
    <property type="entry name" value="HTH-TYPE TRANSCRIPTIONAL REGULATOR PCHR"/>
    <property type="match status" value="1"/>
</dbReference>
<dbReference type="PROSITE" id="PS50995">
    <property type="entry name" value="HTH_MARR_2"/>
    <property type="match status" value="1"/>
</dbReference>
<dbReference type="AlphaFoldDB" id="A0A517M2N9"/>
<dbReference type="PANTHER" id="PTHR35790:SF4">
    <property type="entry name" value="HTH-TYPE TRANSCRIPTIONAL REGULATOR PCHR"/>
    <property type="match status" value="1"/>
</dbReference>
<dbReference type="SMART" id="SM00347">
    <property type="entry name" value="HTH_MARR"/>
    <property type="match status" value="1"/>
</dbReference>
<dbReference type="GO" id="GO:0003677">
    <property type="term" value="F:DNA binding"/>
    <property type="evidence" value="ECO:0007669"/>
    <property type="project" value="UniProtKB-KW"/>
</dbReference>
<dbReference type="KEGG" id="ruv:EC9_33330"/>
<evidence type="ECO:0000313" key="6">
    <source>
        <dbReference type="Proteomes" id="UP000319557"/>
    </source>
</evidence>
<keyword evidence="1" id="KW-0805">Transcription regulation</keyword>
<dbReference type="Gene3D" id="1.10.10.10">
    <property type="entry name" value="Winged helix-like DNA-binding domain superfamily/Winged helix DNA-binding domain"/>
    <property type="match status" value="1"/>
</dbReference>
<gene>
    <name evidence="5" type="ORF">EC9_33330</name>
</gene>
<evidence type="ECO:0000256" key="1">
    <source>
        <dbReference type="ARBA" id="ARBA00023015"/>
    </source>
</evidence>
<keyword evidence="6" id="KW-1185">Reference proteome</keyword>
<evidence type="ECO:0000256" key="3">
    <source>
        <dbReference type="ARBA" id="ARBA00023163"/>
    </source>
</evidence>
<accession>A0A517M2N9</accession>
<proteinExistence type="predicted"/>
<dbReference type="PRINTS" id="PR00598">
    <property type="entry name" value="HTHMARR"/>
</dbReference>
<keyword evidence="3" id="KW-0804">Transcription</keyword>
<evidence type="ECO:0000313" key="5">
    <source>
        <dbReference type="EMBL" id="QDS89136.1"/>
    </source>
</evidence>
<dbReference type="Proteomes" id="UP000319557">
    <property type="component" value="Chromosome"/>
</dbReference>
<dbReference type="OrthoDB" id="9799663at2"/>
<dbReference type="InterPro" id="IPR000835">
    <property type="entry name" value="HTH_MarR-typ"/>
</dbReference>
<dbReference type="GO" id="GO:0003700">
    <property type="term" value="F:DNA-binding transcription factor activity"/>
    <property type="evidence" value="ECO:0007669"/>
    <property type="project" value="InterPro"/>
</dbReference>
<dbReference type="InterPro" id="IPR036390">
    <property type="entry name" value="WH_DNA-bd_sf"/>
</dbReference>
<dbReference type="RefSeq" id="WP_145346697.1">
    <property type="nucleotide sequence ID" value="NZ_CP036261.1"/>
</dbReference>
<dbReference type="InterPro" id="IPR036388">
    <property type="entry name" value="WH-like_DNA-bd_sf"/>
</dbReference>
<sequence>MTEPSLSDTLHRLMHAYKRQLRAGIETQQISLPITQLRVLKCIGRIPECTASSIAQRMNQDKGQLARLLNELTDAALIDKMANPQDRRSHFLVLTSAGKQILAKLEVVEKQAAAQMTHGLSSKEIKTFIRIAAAMMENSDDGGTSKRGTQRDG</sequence>
<dbReference type="Pfam" id="PF01047">
    <property type="entry name" value="MarR"/>
    <property type="match status" value="1"/>
</dbReference>
<evidence type="ECO:0000259" key="4">
    <source>
        <dbReference type="PROSITE" id="PS50995"/>
    </source>
</evidence>
<protein>
    <submittedName>
        <fullName evidence="5">Transcriptional regulator SlyA</fullName>
    </submittedName>
</protein>
<feature type="domain" description="HTH marR-type" evidence="4">
    <location>
        <begin position="3"/>
        <end position="137"/>
    </location>
</feature>
<organism evidence="5 6">
    <name type="scientific">Rosistilla ulvae</name>
    <dbReference type="NCBI Taxonomy" id="1930277"/>
    <lineage>
        <taxon>Bacteria</taxon>
        <taxon>Pseudomonadati</taxon>
        <taxon>Planctomycetota</taxon>
        <taxon>Planctomycetia</taxon>
        <taxon>Pirellulales</taxon>
        <taxon>Pirellulaceae</taxon>
        <taxon>Rosistilla</taxon>
    </lineage>
</organism>
<reference evidence="5 6" key="1">
    <citation type="submission" date="2019-02" db="EMBL/GenBank/DDBJ databases">
        <title>Deep-cultivation of Planctomycetes and their phenomic and genomic characterization uncovers novel biology.</title>
        <authorList>
            <person name="Wiegand S."/>
            <person name="Jogler M."/>
            <person name="Boedeker C."/>
            <person name="Pinto D."/>
            <person name="Vollmers J."/>
            <person name="Rivas-Marin E."/>
            <person name="Kohn T."/>
            <person name="Peeters S.H."/>
            <person name="Heuer A."/>
            <person name="Rast P."/>
            <person name="Oberbeckmann S."/>
            <person name="Bunk B."/>
            <person name="Jeske O."/>
            <person name="Meyerdierks A."/>
            <person name="Storesund J.E."/>
            <person name="Kallscheuer N."/>
            <person name="Luecker S."/>
            <person name="Lage O.M."/>
            <person name="Pohl T."/>
            <person name="Merkel B.J."/>
            <person name="Hornburger P."/>
            <person name="Mueller R.-W."/>
            <person name="Bruemmer F."/>
            <person name="Labrenz M."/>
            <person name="Spormann A.M."/>
            <person name="Op den Camp H."/>
            <person name="Overmann J."/>
            <person name="Amann R."/>
            <person name="Jetten M.S.M."/>
            <person name="Mascher T."/>
            <person name="Medema M.H."/>
            <person name="Devos D.P."/>
            <person name="Kaster A.-K."/>
            <person name="Ovreas L."/>
            <person name="Rohde M."/>
            <person name="Galperin M.Y."/>
            <person name="Jogler C."/>
        </authorList>
    </citation>
    <scope>NUCLEOTIDE SEQUENCE [LARGE SCALE GENOMIC DNA]</scope>
    <source>
        <strain evidence="5 6">EC9</strain>
    </source>
</reference>